<evidence type="ECO:0000259" key="1">
    <source>
        <dbReference type="Pfam" id="PF01636"/>
    </source>
</evidence>
<dbReference type="InterPro" id="IPR002575">
    <property type="entry name" value="Aminoglycoside_PTrfase"/>
</dbReference>
<name>A0A0F9IFY5_9ZZZZ</name>
<dbReference type="AlphaFoldDB" id="A0A0F9IFY5"/>
<accession>A0A0F9IFY5</accession>
<reference evidence="2" key="1">
    <citation type="journal article" date="2015" name="Nature">
        <title>Complex archaea that bridge the gap between prokaryotes and eukaryotes.</title>
        <authorList>
            <person name="Spang A."/>
            <person name="Saw J.H."/>
            <person name="Jorgensen S.L."/>
            <person name="Zaremba-Niedzwiedzka K."/>
            <person name="Martijn J."/>
            <person name="Lind A.E."/>
            <person name="van Eijk R."/>
            <person name="Schleper C."/>
            <person name="Guy L."/>
            <person name="Ettema T.J."/>
        </authorList>
    </citation>
    <scope>NUCLEOTIDE SEQUENCE</scope>
</reference>
<gene>
    <name evidence="2" type="ORF">LCGC14_1584950</name>
</gene>
<protein>
    <recommendedName>
        <fullName evidence="1">Aminoglycoside phosphotransferase domain-containing protein</fullName>
    </recommendedName>
</protein>
<proteinExistence type="predicted"/>
<dbReference type="SUPFAM" id="SSF56112">
    <property type="entry name" value="Protein kinase-like (PK-like)"/>
    <property type="match status" value="1"/>
</dbReference>
<dbReference type="EMBL" id="LAZR01012513">
    <property type="protein sequence ID" value="KKM26422.1"/>
    <property type="molecule type" value="Genomic_DNA"/>
</dbReference>
<organism evidence="2">
    <name type="scientific">marine sediment metagenome</name>
    <dbReference type="NCBI Taxonomy" id="412755"/>
    <lineage>
        <taxon>unclassified sequences</taxon>
        <taxon>metagenomes</taxon>
        <taxon>ecological metagenomes</taxon>
    </lineage>
</organism>
<sequence length="347" mass="40922">MEEKFTKIFFQNIIFGRTQPNTEIKNLNIESFYDEPGLHWSNPGVKKVNLETNRGKIELIIKILHERSKREVLIYRFLSKHPNFPIPNVYYTEYNENKRIYVVITEFGGSIGEIPFKEQAIKYCGILLADIHSYFWNNSDALPKLFHSYNLYKNRYKFKKNALNFFNNLKSNEIKVFEKVYPNIHSLRKNIESLDKEFFKYEPYTKWTLIHGSFHPPEIIAKPGENKTEITPIGVDWEGSRIGHPGEDIAGITGQIPSSGEPHYMKSMIDSYMEVMNNNEAFIDRKALEKEIILENIIQKIKLIPFMWGKYLEVRNDSKFSNWVNYFENSFTKNTDSALNDMQTYDF</sequence>
<dbReference type="Gene3D" id="3.90.1200.10">
    <property type="match status" value="1"/>
</dbReference>
<evidence type="ECO:0000313" key="2">
    <source>
        <dbReference type="EMBL" id="KKM26422.1"/>
    </source>
</evidence>
<feature type="domain" description="Aminoglycoside phosphotransferase" evidence="1">
    <location>
        <begin position="65"/>
        <end position="253"/>
    </location>
</feature>
<comment type="caution">
    <text evidence="2">The sequence shown here is derived from an EMBL/GenBank/DDBJ whole genome shotgun (WGS) entry which is preliminary data.</text>
</comment>
<dbReference type="Pfam" id="PF01636">
    <property type="entry name" value="APH"/>
    <property type="match status" value="1"/>
</dbReference>
<dbReference type="InterPro" id="IPR011009">
    <property type="entry name" value="Kinase-like_dom_sf"/>
</dbReference>